<dbReference type="Proteomes" id="UP000256373">
    <property type="component" value="Unassembled WGS sequence"/>
</dbReference>
<comment type="caution">
    <text evidence="1">The sequence shown here is derived from an EMBL/GenBank/DDBJ whole genome shotgun (WGS) entry which is preliminary data.</text>
</comment>
<sequence>MTKRTFVLFLFLVHTLVFSLFSGQSRASYKPDIFTTRFIAYIPANQEVLEDFEICEEEELIDAPIIQADECEWRENLTDLLRHRHSSYRFSLFESAPSAFIDFLPNLKGLSKAHKPLFSVYLSKNILPDYYSFLHRLCPF</sequence>
<dbReference type="AlphaFoldDB" id="A0A3D8YBF8"/>
<accession>A0A3D8YBF8</accession>
<dbReference type="OrthoDB" id="952898at2"/>
<gene>
    <name evidence="1" type="ORF">DSL64_13000</name>
</gene>
<name>A0A3D8YBF8_9BACT</name>
<dbReference type="RefSeq" id="WP_115831330.1">
    <property type="nucleotide sequence ID" value="NZ_QNUL01000008.1"/>
</dbReference>
<evidence type="ECO:0000313" key="1">
    <source>
        <dbReference type="EMBL" id="REA61357.1"/>
    </source>
</evidence>
<dbReference type="EMBL" id="QNUL01000008">
    <property type="protein sequence ID" value="REA61357.1"/>
    <property type="molecule type" value="Genomic_DNA"/>
</dbReference>
<evidence type="ECO:0000313" key="2">
    <source>
        <dbReference type="Proteomes" id="UP000256373"/>
    </source>
</evidence>
<protein>
    <submittedName>
        <fullName evidence="1">Uncharacterized protein</fullName>
    </submittedName>
</protein>
<proteinExistence type="predicted"/>
<organism evidence="1 2">
    <name type="scientific">Dyadobacter luteus</name>
    <dbReference type="NCBI Taxonomy" id="2259619"/>
    <lineage>
        <taxon>Bacteria</taxon>
        <taxon>Pseudomonadati</taxon>
        <taxon>Bacteroidota</taxon>
        <taxon>Cytophagia</taxon>
        <taxon>Cytophagales</taxon>
        <taxon>Spirosomataceae</taxon>
        <taxon>Dyadobacter</taxon>
    </lineage>
</organism>
<keyword evidence="2" id="KW-1185">Reference proteome</keyword>
<reference evidence="1 2" key="1">
    <citation type="submission" date="2018-07" db="EMBL/GenBank/DDBJ databases">
        <title>Dyadobacter roseus sp. nov., isolated from rose rhizosphere soil.</title>
        <authorList>
            <person name="Chen L."/>
        </authorList>
    </citation>
    <scope>NUCLEOTIDE SEQUENCE [LARGE SCALE GENOMIC DNA]</scope>
    <source>
        <strain evidence="1 2">RS19</strain>
    </source>
</reference>